<dbReference type="Pfam" id="PF24019">
    <property type="entry name" value="DUF7332"/>
    <property type="match status" value="1"/>
</dbReference>
<accession>A0A0U5H1X6</accession>
<gene>
    <name evidence="1" type="ORF">HHUB_1561</name>
</gene>
<protein>
    <submittedName>
        <fullName evidence="1">Uncharacterized protein</fullName>
    </submittedName>
</protein>
<reference evidence="2" key="1">
    <citation type="journal article" date="2016" name="Environ. Microbiol.">
        <title>The complete genome of a viable archaeum isolated from 123-million-year-old rock salt.</title>
        <authorList>
            <person name="Jaakkola S.T."/>
            <person name="Pfeiffer F."/>
            <person name="Ravantti J.J."/>
            <person name="Guo Q."/>
            <person name="Liu Y."/>
            <person name="Chen X."/>
            <person name="Ma H."/>
            <person name="Yang C."/>
            <person name="Oksanen H.M."/>
            <person name="Bamford D.H."/>
        </authorList>
    </citation>
    <scope>NUCLEOTIDE SEQUENCE</scope>
    <source>
        <strain evidence="2">JI20-1</strain>
    </source>
</reference>
<evidence type="ECO:0000313" key="1">
    <source>
        <dbReference type="EMBL" id="CQH49790.1"/>
    </source>
</evidence>
<dbReference type="EMBL" id="LN831302">
    <property type="protein sequence ID" value="CQH49790.1"/>
    <property type="molecule type" value="Genomic_DNA"/>
</dbReference>
<dbReference type="GeneID" id="91109035"/>
<dbReference type="STRING" id="1407499.HHUB_1561"/>
<sequence length="149" mass="15504">MRHTRAVSALVAALVVSAAFVGPAVAAQAVAATQAEQPVEGDGGHRFDVGGSETNITFWLHLDLFTNLGAAGDFGFSAVGHAMDTRVVAVDVQLRFDGVGDVSNFLSNPFSRFSVVGEWELNLPFLSAGPSAGDDFSYEGNETINGSNA</sequence>
<dbReference type="InterPro" id="IPR055756">
    <property type="entry name" value="DUF7332"/>
</dbReference>
<evidence type="ECO:0000313" key="2">
    <source>
        <dbReference type="Proteomes" id="UP000066737"/>
    </source>
</evidence>
<keyword evidence="2" id="KW-1185">Reference proteome</keyword>
<dbReference type="RefSeq" id="WP_082687152.1">
    <property type="nucleotide sequence ID" value="NZ_CEML01000002.1"/>
</dbReference>
<proteinExistence type="predicted"/>
<dbReference type="KEGG" id="hhb:Hhub_1561"/>
<name>A0A0U5H1X6_9EURY</name>
<dbReference type="OrthoDB" id="328061at2157"/>
<dbReference type="AlphaFoldDB" id="A0A0U5H1X6"/>
<organism evidence="1 2">
    <name type="scientific">Halobacterium hubeiense</name>
    <dbReference type="NCBI Taxonomy" id="1407499"/>
    <lineage>
        <taxon>Archaea</taxon>
        <taxon>Methanobacteriati</taxon>
        <taxon>Methanobacteriota</taxon>
        <taxon>Stenosarchaea group</taxon>
        <taxon>Halobacteria</taxon>
        <taxon>Halobacteriales</taxon>
        <taxon>Halobacteriaceae</taxon>
        <taxon>Halobacterium</taxon>
    </lineage>
</organism>
<dbReference type="Proteomes" id="UP000066737">
    <property type="component" value="Chromosome I"/>
</dbReference>